<dbReference type="InterPro" id="IPR050679">
    <property type="entry name" value="Bact_HTH_transcr_reg"/>
</dbReference>
<dbReference type="InterPro" id="IPR036390">
    <property type="entry name" value="WH_DNA-bd_sf"/>
</dbReference>
<dbReference type="InterPro" id="IPR036388">
    <property type="entry name" value="WH-like_DNA-bd_sf"/>
</dbReference>
<dbReference type="PANTHER" id="PTHR44846:SF1">
    <property type="entry name" value="MANNOSYL-D-GLYCERATE TRANSPORT_METABOLISM SYSTEM REPRESSOR MNGR-RELATED"/>
    <property type="match status" value="1"/>
</dbReference>
<evidence type="ECO:0000313" key="5">
    <source>
        <dbReference type="EMBL" id="NED99287.1"/>
    </source>
</evidence>
<dbReference type="GO" id="GO:0003700">
    <property type="term" value="F:DNA-binding transcription factor activity"/>
    <property type="evidence" value="ECO:0007669"/>
    <property type="project" value="InterPro"/>
</dbReference>
<dbReference type="Pfam" id="PF00392">
    <property type="entry name" value="GntR"/>
    <property type="match status" value="1"/>
</dbReference>
<keyword evidence="3" id="KW-0804">Transcription</keyword>
<proteinExistence type="predicted"/>
<dbReference type="PROSITE" id="PS50949">
    <property type="entry name" value="HTH_GNTR"/>
    <property type="match status" value="1"/>
</dbReference>
<dbReference type="CDD" id="cd07377">
    <property type="entry name" value="WHTH_GntR"/>
    <property type="match status" value="1"/>
</dbReference>
<gene>
    <name evidence="5" type="ORF">G1H10_03820</name>
</gene>
<protein>
    <submittedName>
        <fullName evidence="5">Winged helix-turn-helix transcriptional regulator</fullName>
    </submittedName>
</protein>
<dbReference type="Gene3D" id="1.10.10.10">
    <property type="entry name" value="Winged helix-like DNA-binding domain superfamily/Winged helix DNA-binding domain"/>
    <property type="match status" value="1"/>
</dbReference>
<evidence type="ECO:0000256" key="1">
    <source>
        <dbReference type="ARBA" id="ARBA00023015"/>
    </source>
</evidence>
<keyword evidence="6" id="KW-1185">Reference proteome</keyword>
<accession>A0A6L9S482</accession>
<feature type="domain" description="HTH gntR-type" evidence="4">
    <location>
        <begin position="16"/>
        <end position="84"/>
    </location>
</feature>
<sequence>MDPASTEFDPRAGEPGYIYLRLANHLAGLIATGELKPGARLPGERDFAFALDVSVGTLRRSMDELCERGLVVKVPAKGTYVAHHVG</sequence>
<keyword evidence="1" id="KW-0805">Transcription regulation</keyword>
<dbReference type="SMART" id="SM00345">
    <property type="entry name" value="HTH_GNTR"/>
    <property type="match status" value="1"/>
</dbReference>
<dbReference type="GO" id="GO:0045892">
    <property type="term" value="P:negative regulation of DNA-templated transcription"/>
    <property type="evidence" value="ECO:0007669"/>
    <property type="project" value="TreeGrafter"/>
</dbReference>
<dbReference type="AlphaFoldDB" id="A0A6L9S482"/>
<reference evidence="5 6" key="1">
    <citation type="submission" date="2020-02" db="EMBL/GenBank/DDBJ databases">
        <authorList>
            <person name="Li X.-J."/>
            <person name="Han X.-M."/>
        </authorList>
    </citation>
    <scope>NUCLEOTIDE SEQUENCE [LARGE SCALE GENOMIC DNA]</scope>
    <source>
        <strain evidence="5 6">CCTCC AB 2017055</strain>
    </source>
</reference>
<dbReference type="SUPFAM" id="SSF46785">
    <property type="entry name" value="Winged helix' DNA-binding domain"/>
    <property type="match status" value="1"/>
</dbReference>
<name>A0A6L9S482_9ACTN</name>
<dbReference type="EMBL" id="JAAGOA010000002">
    <property type="protein sequence ID" value="NED99287.1"/>
    <property type="molecule type" value="Genomic_DNA"/>
</dbReference>
<comment type="caution">
    <text evidence="5">The sequence shown here is derived from an EMBL/GenBank/DDBJ whole genome shotgun (WGS) entry which is preliminary data.</text>
</comment>
<organism evidence="5 6">
    <name type="scientific">Phytoactinopolyspora halotolerans</name>
    <dbReference type="NCBI Taxonomy" id="1981512"/>
    <lineage>
        <taxon>Bacteria</taxon>
        <taxon>Bacillati</taxon>
        <taxon>Actinomycetota</taxon>
        <taxon>Actinomycetes</taxon>
        <taxon>Jiangellales</taxon>
        <taxon>Jiangellaceae</taxon>
        <taxon>Phytoactinopolyspora</taxon>
    </lineage>
</organism>
<dbReference type="GO" id="GO:0003677">
    <property type="term" value="F:DNA binding"/>
    <property type="evidence" value="ECO:0007669"/>
    <property type="project" value="UniProtKB-KW"/>
</dbReference>
<evidence type="ECO:0000256" key="2">
    <source>
        <dbReference type="ARBA" id="ARBA00023125"/>
    </source>
</evidence>
<evidence type="ECO:0000256" key="3">
    <source>
        <dbReference type="ARBA" id="ARBA00023163"/>
    </source>
</evidence>
<evidence type="ECO:0000313" key="6">
    <source>
        <dbReference type="Proteomes" id="UP000475214"/>
    </source>
</evidence>
<keyword evidence="2" id="KW-0238">DNA-binding</keyword>
<dbReference type="InterPro" id="IPR000524">
    <property type="entry name" value="Tscrpt_reg_HTH_GntR"/>
</dbReference>
<evidence type="ECO:0000259" key="4">
    <source>
        <dbReference type="PROSITE" id="PS50949"/>
    </source>
</evidence>
<dbReference type="Proteomes" id="UP000475214">
    <property type="component" value="Unassembled WGS sequence"/>
</dbReference>
<dbReference type="PANTHER" id="PTHR44846">
    <property type="entry name" value="MANNOSYL-D-GLYCERATE TRANSPORT/METABOLISM SYSTEM REPRESSOR MNGR-RELATED"/>
    <property type="match status" value="1"/>
</dbReference>